<dbReference type="RefSeq" id="WP_341838279.1">
    <property type="nucleotide sequence ID" value="NZ_CP149822.1"/>
</dbReference>
<keyword evidence="1" id="KW-0560">Oxidoreductase</keyword>
<evidence type="ECO:0000259" key="2">
    <source>
        <dbReference type="Pfam" id="PF01266"/>
    </source>
</evidence>
<gene>
    <name evidence="3" type="ORF">WJU16_10555</name>
</gene>
<proteinExistence type="predicted"/>
<dbReference type="SUPFAM" id="SSF51971">
    <property type="entry name" value="Nucleotide-binding domain"/>
    <property type="match status" value="1"/>
</dbReference>
<dbReference type="InterPro" id="IPR036188">
    <property type="entry name" value="FAD/NAD-bd_sf"/>
</dbReference>
<dbReference type="Gene3D" id="3.50.50.60">
    <property type="entry name" value="FAD/NAD(P)-binding domain"/>
    <property type="match status" value="1"/>
</dbReference>
<organism evidence="3 4">
    <name type="scientific">Chitinophaga pollutisoli</name>
    <dbReference type="NCBI Taxonomy" id="3133966"/>
    <lineage>
        <taxon>Bacteria</taxon>
        <taxon>Pseudomonadati</taxon>
        <taxon>Bacteroidota</taxon>
        <taxon>Chitinophagia</taxon>
        <taxon>Chitinophagales</taxon>
        <taxon>Chitinophagaceae</taxon>
        <taxon>Chitinophaga</taxon>
    </lineage>
</organism>
<dbReference type="Proteomes" id="UP001485459">
    <property type="component" value="Chromosome"/>
</dbReference>
<accession>A0ABZ2YUI5</accession>
<evidence type="ECO:0000256" key="1">
    <source>
        <dbReference type="ARBA" id="ARBA00023002"/>
    </source>
</evidence>
<dbReference type="SUPFAM" id="SSF54373">
    <property type="entry name" value="FAD-linked reductases, C-terminal domain"/>
    <property type="match status" value="1"/>
</dbReference>
<dbReference type="PANTHER" id="PTHR13847:SF289">
    <property type="entry name" value="GLYCINE OXIDASE"/>
    <property type="match status" value="1"/>
</dbReference>
<dbReference type="InterPro" id="IPR006076">
    <property type="entry name" value="FAD-dep_OxRdtase"/>
</dbReference>
<reference evidence="4" key="1">
    <citation type="submission" date="2024-03" db="EMBL/GenBank/DDBJ databases">
        <title>Chitinophaga horti sp. nov., isolated from garden soil.</title>
        <authorList>
            <person name="Lee D.S."/>
            <person name="Han D.M."/>
            <person name="Baek J.H."/>
            <person name="Choi D.G."/>
            <person name="Jeon J.H."/>
            <person name="Jeon C.O."/>
        </authorList>
    </citation>
    <scope>NUCLEOTIDE SEQUENCE [LARGE SCALE GENOMIC DNA]</scope>
    <source>
        <strain evidence="4">GPA1</strain>
    </source>
</reference>
<dbReference type="PANTHER" id="PTHR13847">
    <property type="entry name" value="SARCOSINE DEHYDROGENASE-RELATED"/>
    <property type="match status" value="1"/>
</dbReference>
<keyword evidence="4" id="KW-1185">Reference proteome</keyword>
<sequence>METVDYILAGQGVAGTLLGWEMRQAGLKIAVFDDGRADAASRLAAGIINPVSGRLFEVSWLYDTIYPLALATYRAMEAALGVSVFTERDIWNVWPTAQMRDAFAAHPTPYSVFPEGERYEGLLEAPFGAGIVKGANVDLGALLPAWAAHIGARRETFEMAALELKDHGVVYKDLQAKAVIFCEGAASPRNPWFGKLKFHPNKGEALIIRLPFETADIIKKGVTLVPLGDQTYWAGATFAWDYTDINPTNEARAQIEAQLQQLLLTPYEVIGHRAAVRPTGPDRRPMAGLHPHNPRLGIFNGMGSKGCSLAPWAARKFVGNLIHGEAIPPEIDINRFFRALR</sequence>
<feature type="domain" description="FAD dependent oxidoreductase" evidence="2">
    <location>
        <begin position="9"/>
        <end position="315"/>
    </location>
</feature>
<dbReference type="Pfam" id="PF01266">
    <property type="entry name" value="DAO"/>
    <property type="match status" value="1"/>
</dbReference>
<evidence type="ECO:0000313" key="3">
    <source>
        <dbReference type="EMBL" id="WZN43470.1"/>
    </source>
</evidence>
<evidence type="ECO:0000313" key="4">
    <source>
        <dbReference type="Proteomes" id="UP001485459"/>
    </source>
</evidence>
<protein>
    <submittedName>
        <fullName evidence="3">FAD-dependent oxidoreductase</fullName>
    </submittedName>
</protein>
<name>A0ABZ2YUI5_9BACT</name>
<dbReference type="EMBL" id="CP149822">
    <property type="protein sequence ID" value="WZN43470.1"/>
    <property type="molecule type" value="Genomic_DNA"/>
</dbReference>
<dbReference type="Gene3D" id="3.30.9.10">
    <property type="entry name" value="D-Amino Acid Oxidase, subunit A, domain 2"/>
    <property type="match status" value="1"/>
</dbReference>